<evidence type="ECO:0000313" key="6">
    <source>
        <dbReference type="EMBL" id="ALK44145.1"/>
    </source>
</evidence>
<sequence length="478" mass="53554">MTHGTRIKATKAKETSTHSLDVYLGHHKKIATITLPVGSETDIALMYDPSWINNGFAISPHLPLDGSFDHQSVRNYLQNLLPEGKGLEEITTNTTISKNNTFGLIKIIGEETSGALSFKAGGTTESETTYREISNEELSSKLNCFKRTGESITYWDGRTRLSVAGVQDKINLLEIDGKLGFGEGKLCSNKIFKFETGKVPFIAVNELFTMLFAKEMGFDIPAVEIRTYGAVRTFVIDRFDRQVSPEKNHVLRRHVIDGCQATNLPPSYKYERQHGDDGDGIYIRDGVSFTKLFNVETANTEAYQTQLIKWMTFNIINRNFDAHGKNISFFVGKQGLSLTPFYDLVNIEAIIRETQNRQSNSTENKEQNVSPQIPINYAMSIGEFESGTAGNFNGPITAYMLADFADEFDISLPRMQLLMSKMITAVEDAQSKAKEKAIKQGLSDNEVNHIDLCITIINNATTQLKKEIEQLPDMVEFF</sequence>
<evidence type="ECO:0000259" key="4">
    <source>
        <dbReference type="Pfam" id="PF07804"/>
    </source>
</evidence>
<keyword evidence="2" id="KW-0808">Transferase</keyword>
<dbReference type="PANTHER" id="PTHR37419:SF1">
    <property type="entry name" value="SERINE_THREONINE-PROTEIN KINASE TOXIN HIPA"/>
    <property type="match status" value="1"/>
</dbReference>
<dbReference type="Pfam" id="PF13657">
    <property type="entry name" value="Couple_hipA"/>
    <property type="match status" value="1"/>
</dbReference>
<dbReference type="GO" id="GO:0004674">
    <property type="term" value="F:protein serine/threonine kinase activity"/>
    <property type="evidence" value="ECO:0007669"/>
    <property type="project" value="TreeGrafter"/>
</dbReference>
<accession>A0A0P0L3Z8</accession>
<comment type="similarity">
    <text evidence="1">Belongs to the HipA Ser/Thr kinase family.</text>
</comment>
<dbReference type="InterPro" id="IPR017508">
    <property type="entry name" value="HipA_N1"/>
</dbReference>
<name>A0A0P0L3Z8_9GAMM</name>
<dbReference type="InterPro" id="IPR012893">
    <property type="entry name" value="HipA-like_C"/>
</dbReference>
<keyword evidence="3" id="KW-0418">Kinase</keyword>
<dbReference type="EMBL" id="KT428294">
    <property type="protein sequence ID" value="ALK44145.1"/>
    <property type="molecule type" value="Genomic_DNA"/>
</dbReference>
<evidence type="ECO:0000256" key="1">
    <source>
        <dbReference type="ARBA" id="ARBA00010164"/>
    </source>
</evidence>
<dbReference type="AlphaFoldDB" id="A0A0P0L3Z8"/>
<feature type="domain" description="HipA N-terminal subdomain 1" evidence="5">
    <location>
        <begin position="21"/>
        <end position="118"/>
    </location>
</feature>
<protein>
    <submittedName>
        <fullName evidence="6">HipA protein</fullName>
    </submittedName>
</protein>
<proteinExistence type="inferred from homology"/>
<dbReference type="GO" id="GO:0005829">
    <property type="term" value="C:cytosol"/>
    <property type="evidence" value="ECO:0007669"/>
    <property type="project" value="TreeGrafter"/>
</dbReference>
<dbReference type="NCBIfam" id="TIGR03071">
    <property type="entry name" value="couple_hipA"/>
    <property type="match status" value="1"/>
</dbReference>
<reference evidence="6" key="1">
    <citation type="submission" date="2015-08" db="EMBL/GenBank/DDBJ databases">
        <title>Partial sequence of psychrophilic Colwellia sp.</title>
        <authorList>
            <person name="Pankowski J.A."/>
            <person name="Leong J.S."/>
            <person name="Nano F.E."/>
        </authorList>
    </citation>
    <scope>NUCLEOTIDE SEQUENCE</scope>
    <source>
        <strain evidence="6">C1</strain>
    </source>
</reference>
<dbReference type="Pfam" id="PF07804">
    <property type="entry name" value="HipA_C"/>
    <property type="match status" value="1"/>
</dbReference>
<dbReference type="InterPro" id="IPR052028">
    <property type="entry name" value="HipA_Ser/Thr_kinase"/>
</dbReference>
<organism evidence="6">
    <name type="scientific">Colwellia sp. C1</name>
    <dbReference type="NCBI Taxonomy" id="1737566"/>
    <lineage>
        <taxon>Bacteria</taxon>
        <taxon>Pseudomonadati</taxon>
        <taxon>Pseudomonadota</taxon>
        <taxon>Gammaproteobacteria</taxon>
        <taxon>Alteromonadales</taxon>
        <taxon>Colwelliaceae</taxon>
        <taxon>Colwellia</taxon>
    </lineage>
</organism>
<dbReference type="PANTHER" id="PTHR37419">
    <property type="entry name" value="SERINE/THREONINE-PROTEIN KINASE TOXIN HIPA"/>
    <property type="match status" value="1"/>
</dbReference>
<evidence type="ECO:0000256" key="2">
    <source>
        <dbReference type="ARBA" id="ARBA00022679"/>
    </source>
</evidence>
<feature type="domain" description="HipA-like C-terminal" evidence="4">
    <location>
        <begin position="161"/>
        <end position="406"/>
    </location>
</feature>
<evidence type="ECO:0000259" key="5">
    <source>
        <dbReference type="Pfam" id="PF13657"/>
    </source>
</evidence>
<evidence type="ECO:0000256" key="3">
    <source>
        <dbReference type="ARBA" id="ARBA00022777"/>
    </source>
</evidence>